<keyword evidence="2" id="KW-1185">Reference proteome</keyword>
<name>A0ABM7LQZ6_9ACTN</name>
<proteinExistence type="predicted"/>
<gene>
    <name evidence="1" type="ORF">Aiant_23630</name>
</gene>
<organism evidence="1 2">
    <name type="scientific">Actinoplanes ianthinogenes</name>
    <dbReference type="NCBI Taxonomy" id="122358"/>
    <lineage>
        <taxon>Bacteria</taxon>
        <taxon>Bacillati</taxon>
        <taxon>Actinomycetota</taxon>
        <taxon>Actinomycetes</taxon>
        <taxon>Micromonosporales</taxon>
        <taxon>Micromonosporaceae</taxon>
        <taxon>Actinoplanes</taxon>
    </lineage>
</organism>
<dbReference type="EMBL" id="AP023356">
    <property type="protein sequence ID" value="BCJ41706.1"/>
    <property type="molecule type" value="Genomic_DNA"/>
</dbReference>
<evidence type="ECO:0000313" key="1">
    <source>
        <dbReference type="EMBL" id="BCJ41706.1"/>
    </source>
</evidence>
<evidence type="ECO:0000313" key="2">
    <source>
        <dbReference type="Proteomes" id="UP000676967"/>
    </source>
</evidence>
<accession>A0ABM7LQZ6</accession>
<protein>
    <submittedName>
        <fullName evidence="1">Uncharacterized protein</fullName>
    </submittedName>
</protein>
<reference evidence="1 2" key="1">
    <citation type="submission" date="2020-08" db="EMBL/GenBank/DDBJ databases">
        <title>Whole genome shotgun sequence of Actinoplanes ianthinogenes NBRC 13996.</title>
        <authorList>
            <person name="Komaki H."/>
            <person name="Tamura T."/>
        </authorList>
    </citation>
    <scope>NUCLEOTIDE SEQUENCE [LARGE SCALE GENOMIC DNA]</scope>
    <source>
        <strain evidence="1 2">NBRC 13996</strain>
    </source>
</reference>
<sequence>MSAPITVSALSVGDRVLLDPHDSNIFAATDADARAAEVLNIERVGRRRRVLTDIGSIEAGPTARVLLATTEETEPTASEAAPLTAVVTVDEGGRLTPDSTVAVGDTTAPVPAKVDRIGGLGPLRVARALRELGFRTVGPWVDQAPGVASAPVEPLP</sequence>
<dbReference type="RefSeq" id="WP_189333188.1">
    <property type="nucleotide sequence ID" value="NZ_AP023356.1"/>
</dbReference>
<dbReference type="Proteomes" id="UP000676967">
    <property type="component" value="Chromosome"/>
</dbReference>